<evidence type="ECO:0000313" key="3">
    <source>
        <dbReference type="EMBL" id="CCE71148.1"/>
    </source>
</evidence>
<dbReference type="OrthoDB" id="56770at2157"/>
<reference evidence="2" key="3">
    <citation type="journal article" date="2001" name="Genome Res.">
        <title>Genome evolution at the genus level: comparison of three complete genomes of hyperthermophilic archaea.</title>
        <authorList>
            <person name="Lecompte O."/>
            <person name="Ripp R."/>
            <person name="Puzos-Barbe V."/>
            <person name="Duprat S."/>
            <person name="Heilig R."/>
            <person name="Dietrich J."/>
            <person name="Thierry J.C."/>
            <person name="Poch O."/>
        </authorList>
    </citation>
    <scope>NUCLEOTIDE SEQUENCE</scope>
    <source>
        <strain evidence="2">Orsay</strain>
    </source>
</reference>
<evidence type="ECO:0000313" key="2">
    <source>
        <dbReference type="EMBL" id="CAB50584.1"/>
    </source>
</evidence>
<dbReference type="Gene3D" id="2.60.40.10">
    <property type="entry name" value="Immunoglobulins"/>
    <property type="match status" value="2"/>
</dbReference>
<evidence type="ECO:0000256" key="1">
    <source>
        <dbReference type="SAM" id="Phobius"/>
    </source>
</evidence>
<dbReference type="RefSeq" id="WP_010868798.1">
    <property type="nucleotide sequence ID" value="NC_000868.1"/>
</dbReference>
<dbReference type="EMBL" id="AJ248288">
    <property type="protein sequence ID" value="CAB50584.1"/>
    <property type="molecule type" value="Genomic_DNA"/>
</dbReference>
<dbReference type="STRING" id="272844.PAB1102"/>
<evidence type="ECO:0000313" key="4">
    <source>
        <dbReference type="Proteomes" id="UP000000810"/>
    </source>
</evidence>
<dbReference type="PANTHER" id="PTHR35902:SF3">
    <property type="entry name" value="NPCBM-ASSOCIATED, NEW3 DOMAIN OF ALPHA-GALACTOSIDASE"/>
    <property type="match status" value="1"/>
</dbReference>
<dbReference type="Proteomes" id="UP000009139">
    <property type="component" value="Chromosome"/>
</dbReference>
<dbReference type="KEGG" id="pab:PAB1102"/>
<keyword evidence="1" id="KW-1133">Transmembrane helix</keyword>
<reference evidence="2" key="2">
    <citation type="journal article" date="2000" name="J. Mol. Biol.">
        <title>Archaeal homologs of eukaryotic methylation guide small nucleolar RNAs: lessons from the Pyrococcus genomes.</title>
        <authorList>
            <person name="Gaspin C."/>
            <person name="Cavaille J."/>
            <person name="Erauso G."/>
        </authorList>
    </citation>
    <scope>NUCLEOTIDE SEQUENCE</scope>
    <source>
        <strain evidence="2">Orsay</strain>
    </source>
</reference>
<keyword evidence="4" id="KW-1185">Reference proteome</keyword>
<dbReference type="AlphaFoldDB" id="Q9UY28"/>
<gene>
    <name evidence="2" type="ordered locus">PAB1102</name>
</gene>
<reference evidence="2" key="1">
    <citation type="submission" date="1999-07" db="EMBL/GenBank/DDBJ databases">
        <authorList>
            <person name="Genoscope"/>
        </authorList>
    </citation>
    <scope>NUCLEOTIDE SEQUENCE</scope>
    <source>
        <strain evidence="2">Orsay</strain>
    </source>
</reference>
<evidence type="ECO:0000313" key="5">
    <source>
        <dbReference type="Proteomes" id="UP000009139"/>
    </source>
</evidence>
<dbReference type="eggNOG" id="arCOG02079">
    <property type="taxonomic scope" value="Archaea"/>
</dbReference>
<organism evidence="2 4">
    <name type="scientific">Pyrococcus abyssi (strain GE5 / Orsay)</name>
    <dbReference type="NCBI Taxonomy" id="272844"/>
    <lineage>
        <taxon>Archaea</taxon>
        <taxon>Methanobacteriati</taxon>
        <taxon>Methanobacteriota</taxon>
        <taxon>Thermococci</taxon>
        <taxon>Thermococcales</taxon>
        <taxon>Thermococcaceae</taxon>
        <taxon>Pyrococcus</taxon>
    </lineage>
</organism>
<sequence>MKKAMALILGLILGSLVQPSLAQGPELLYEGYMNKGDYLLVGPLMILLKDVVYDINDGKWKGVFIVFNEDMEPIGPNLTLIYVPDPQKVRTLLQNQTFLRAMAETLGYNPDNPIEYAEFLRWLSTASQMEIWNAIVKTIDEHPELGIRLEDISKPYYVPNARPVGVNETIKIEYRGKTVYITVLSAYPNGVKVSISGPIQWRASMVQGLLLSKIDVKGTIKPGQYFTVEVHLKNIGSRKVRFVTAVLSPTPVVPSSTKFKTEEESLATTVPQVLTQTGTIQGTLYPVESSVKFIDLIEPGEDKVIKFLYKVNENAKPGDYPLYLTVIYFAYTTGENLEQRTLYDTAVVTVARDYEANFIIVQNVPRIVHPGEDFTINVTFKNMGEDPAKDVRGTLILEDITGRVFTPVSPSNFYRKFVDPGMEFNETFKLHVSESAKTGTYTFKIRLKYYSGNSNQEKTQDFTISTTVIRRREAFIEIDNVTLTPEKIEPGTTFNITLRLRNVGEGYAKGLEVRIVPTKALVRREIKKVDLSQLSNLPIPGGKELAKNLQTALNQVIGQIAQEEVSAFLPIGEDNVKYNGVIMPNQTIEIHFTLKANERLENNIYPIKIEIKYLSSPDDKLISDERIIGIDVTGSEKLVISSISTSPSRILPGTSNVEISFKIENVGDGKADYIIIMPNPQFPFKLSETSDQIINVGSLGKGDSAQASFKVDVDENAKSGRYLIPLTIEYKDPTGKFRQIEVNIPVIIAEKPKLVITDVRFGEKPVQGKDVNIYITVKNVGGEQAESVVIEGVVRSSQPFTLVKRTDYIGTLNPNQTGEGVITLSIEKDAVPKVYNILIRMRAVGDKEKGDDNVYVFEGTIKVPVKENTESKEKLRNLAIGAGILAIVITLLTYFKRRH</sequence>
<keyword evidence="1" id="KW-0472">Membrane</keyword>
<keyword evidence="1" id="KW-0812">Transmembrane</keyword>
<protein>
    <recommendedName>
        <fullName evidence="6">S-layer domain protein</fullName>
    </recommendedName>
</protein>
<reference evidence="2 4" key="4">
    <citation type="journal article" date="2003" name="Mol. Microbiol.">
        <title>An integrated analysis of the genome of the hyperthermophilic archaeon Pyrococcus abyssi.</title>
        <authorList>
            <person name="Cohen G."/>
            <person name="Barbe V."/>
            <person name="Flament D."/>
            <person name="Galperin M."/>
            <person name="Heilig R."/>
            <person name="Ripp R."/>
            <person name="Lecompte O."/>
            <person name="Prieur D."/>
            <person name="Poch O."/>
            <person name="Quellerou J."/>
            <person name="Thierry J.C."/>
            <person name="Van der Oost J."/>
            <person name="Weissenbach J."/>
            <person name="Zivanovic Y."/>
            <person name="Forterre P."/>
        </authorList>
    </citation>
    <scope>NUCLEOTIDE SEQUENCE [LARGE SCALE GENOMIC DNA]</scope>
    <source>
        <strain evidence="4">GE5 / Orsay</strain>
        <strain evidence="2">Orsay</strain>
    </source>
</reference>
<dbReference type="InterPro" id="IPR013783">
    <property type="entry name" value="Ig-like_fold"/>
</dbReference>
<name>Q9UY28_PYRAB</name>
<dbReference type="EMBL" id="HE613800">
    <property type="protein sequence ID" value="CCE71148.1"/>
    <property type="molecule type" value="Genomic_DNA"/>
</dbReference>
<dbReference type="PIR" id="B75018">
    <property type="entry name" value="B75018"/>
</dbReference>
<dbReference type="HOGENOM" id="CLU_320984_0_0_2"/>
<evidence type="ECO:0008006" key="6">
    <source>
        <dbReference type="Google" id="ProtNLM"/>
    </source>
</evidence>
<dbReference type="PANTHER" id="PTHR35902">
    <property type="entry name" value="S-LAYER DOMAIN-LIKE PROTEIN-RELATED"/>
    <property type="match status" value="1"/>
</dbReference>
<dbReference type="Proteomes" id="UP000000810">
    <property type="component" value="Chromosome"/>
</dbReference>
<dbReference type="PATRIC" id="fig|272844.11.peg.1794"/>
<feature type="transmembrane region" description="Helical" evidence="1">
    <location>
        <begin position="878"/>
        <end position="895"/>
    </location>
</feature>
<proteinExistence type="predicted"/>
<reference evidence="3 5" key="5">
    <citation type="journal article" date="2012" name="Curr. Microbiol.">
        <title>Re-annotation of two hyperthermophilic archaea Pyrococcus abyssi GE5 and Pyrococcus furiosus DSM 3638.</title>
        <authorList>
            <person name="Gao J."/>
            <person name="Wang J."/>
        </authorList>
    </citation>
    <scope>GENOME REANNOTATION</scope>
    <source>
        <strain evidence="3">GE5</strain>
        <strain evidence="5">GE5 / Orsay</strain>
    </source>
</reference>
<accession>Q9UY28</accession>